<evidence type="ECO:0000313" key="3">
    <source>
        <dbReference type="EMBL" id="THG41734.1"/>
    </source>
</evidence>
<keyword evidence="4" id="KW-1185">Reference proteome</keyword>
<evidence type="ECO:0000256" key="1">
    <source>
        <dbReference type="ARBA" id="ARBA00022801"/>
    </source>
</evidence>
<dbReference type="SUPFAM" id="SSF53474">
    <property type="entry name" value="alpha/beta-Hydrolases"/>
    <property type="match status" value="1"/>
</dbReference>
<dbReference type="InterPro" id="IPR001375">
    <property type="entry name" value="Peptidase_S9_cat"/>
</dbReference>
<comment type="caution">
    <text evidence="3">The sequence shown here is derived from an EMBL/GenBank/DDBJ whole genome shotgun (WGS) entry which is preliminary data.</text>
</comment>
<feature type="domain" description="Peptidase S9 prolyl oligopeptidase catalytic" evidence="2">
    <location>
        <begin position="438"/>
        <end position="644"/>
    </location>
</feature>
<protein>
    <submittedName>
        <fullName evidence="3">S9 family peptidase</fullName>
    </submittedName>
</protein>
<name>A0ABY2QNZ5_9SPHN</name>
<evidence type="ECO:0000313" key="4">
    <source>
        <dbReference type="Proteomes" id="UP000308038"/>
    </source>
</evidence>
<dbReference type="PANTHER" id="PTHR42776:SF27">
    <property type="entry name" value="DIPEPTIDYL PEPTIDASE FAMILY MEMBER 6"/>
    <property type="match status" value="1"/>
</dbReference>
<organism evidence="3 4">
    <name type="scientific">Sphingomonas olei</name>
    <dbReference type="NCBI Taxonomy" id="1886787"/>
    <lineage>
        <taxon>Bacteria</taxon>
        <taxon>Pseudomonadati</taxon>
        <taxon>Pseudomonadota</taxon>
        <taxon>Alphaproteobacteria</taxon>
        <taxon>Sphingomonadales</taxon>
        <taxon>Sphingomonadaceae</taxon>
        <taxon>Sphingomonas</taxon>
    </lineage>
</organism>
<evidence type="ECO:0000259" key="2">
    <source>
        <dbReference type="Pfam" id="PF00326"/>
    </source>
</evidence>
<dbReference type="InterPro" id="IPR029058">
    <property type="entry name" value="AB_hydrolase_fold"/>
</dbReference>
<dbReference type="Proteomes" id="UP000308038">
    <property type="component" value="Unassembled WGS sequence"/>
</dbReference>
<gene>
    <name evidence="3" type="ORF">E5988_02945</name>
</gene>
<dbReference type="PANTHER" id="PTHR42776">
    <property type="entry name" value="SERINE PEPTIDASE S9 FAMILY MEMBER"/>
    <property type="match status" value="1"/>
</dbReference>
<proteinExistence type="predicted"/>
<dbReference type="EMBL" id="SSTI01000002">
    <property type="protein sequence ID" value="THG41734.1"/>
    <property type="molecule type" value="Genomic_DNA"/>
</dbReference>
<dbReference type="Gene3D" id="3.40.50.1820">
    <property type="entry name" value="alpha/beta hydrolase"/>
    <property type="match status" value="1"/>
</dbReference>
<dbReference type="SUPFAM" id="SSF82171">
    <property type="entry name" value="DPP6 N-terminal domain-like"/>
    <property type="match status" value="1"/>
</dbReference>
<reference evidence="3 4" key="1">
    <citation type="submission" date="2019-04" db="EMBL/GenBank/DDBJ databases">
        <title>Microbes associate with the intestines of laboratory mice.</title>
        <authorList>
            <person name="Navarre W."/>
            <person name="Wong E."/>
            <person name="Huang K.C."/>
            <person name="Tropini C."/>
            <person name="Ng K."/>
            <person name="Yu B."/>
        </authorList>
    </citation>
    <scope>NUCLEOTIDE SEQUENCE [LARGE SCALE GENOMIC DNA]</scope>
    <source>
        <strain evidence="3 4">NM83_B4-11</strain>
    </source>
</reference>
<sequence length="645" mass="70351">MTAQAQAQDATATARAFGARYSMADISLSPDGSKIAMVVPGKNREMALLIAEPLKGGEPASIMRSSGEGDHLKWCNWATDTRLICKIQVMLRHAGAVEAFSRLVSVDVDGKNFKIVTARANDRSLFGSRYGGDVIDLTGDSKGNILLLRTYVPETSIGRLVQKDAYGLGVERVNLSTLERRPTVRPRRDAVEYITDGMGTIRIMGVRPIAGTGYSSNVINYFYRRSDATDWEPLSKLEMAGATWKGFNPYAVDPKLNVAYGFEDAGGRKGLWRVALDGSMKRELVLSHPEVDVDGLMRVGRQQRVVGGSFATDKRTAVFFDKELHALSTALSKALPNQPVVSFIDASADENTLLLYTHSDIDPGRYYVFQKATKRLTEIAPARPELATMKLAPMKPVSFPAADGTMIPGYLTLPVGHSGKNLPAIVMPHGGPSARDEWGFDWLVQFFAARGYAVLQPNFRGSAGYGSEWFRNNGFQSWRTAVGDVNDAGRWLVKQGIADASQLGIVGWSYGGYAALQSQVLDPDLYRAVVAIAPVTDLVSLKDQYLENRYYPQVAAMIGSGPHLREGSPAQNAAAIKSPVLLFHGDLDLNVGIEASRQMQARLRGAGKRVQLVEYDGEAHSIESGSARADMLEKADAFLRTSMKM</sequence>
<accession>A0ABY2QNZ5</accession>
<keyword evidence="1" id="KW-0378">Hydrolase</keyword>
<dbReference type="Pfam" id="PF00326">
    <property type="entry name" value="Peptidase_S9"/>
    <property type="match status" value="1"/>
</dbReference>